<feature type="compositionally biased region" description="Basic and acidic residues" evidence="1">
    <location>
        <begin position="814"/>
        <end position="834"/>
    </location>
</feature>
<dbReference type="OrthoDB" id="2196114at2759"/>
<feature type="region of interest" description="Disordered" evidence="1">
    <location>
        <begin position="669"/>
        <end position="693"/>
    </location>
</feature>
<protein>
    <recommendedName>
        <fullName evidence="4">Protein bir1</fullName>
    </recommendedName>
</protein>
<reference evidence="2" key="1">
    <citation type="submission" date="2022-03" db="EMBL/GenBank/DDBJ databases">
        <authorList>
            <person name="Legras J.-L."/>
            <person name="Devillers H."/>
            <person name="Grondin C."/>
        </authorList>
    </citation>
    <scope>NUCLEOTIDE SEQUENCE</scope>
    <source>
        <strain evidence="2">CLIB 1423</strain>
    </source>
</reference>
<keyword evidence="3" id="KW-1185">Reference proteome</keyword>
<feature type="region of interest" description="Disordered" evidence="1">
    <location>
        <begin position="905"/>
        <end position="1060"/>
    </location>
</feature>
<evidence type="ECO:0000313" key="3">
    <source>
        <dbReference type="Proteomes" id="UP000837801"/>
    </source>
</evidence>
<sequence length="1208" mass="136981">MQFRENRLETYEGAFQSKSKQKRYWTHDKPSPEVLADYGFFFTPTKLNLDQITCCCCKKKETNVGGVENMAQHHLQSNPNCALSRIISQQISHLSSDSTSEEFWKGNPDEIAKDVNCKAAVDIRKKTFGSNWNFDKSKGSKATSLSLAKSGFYYCPLRYGNDRVQCVYCSCSLDTWSSNDDPIEEHRANAPGYCFFLEKYNVEPKPRKKRVAKSKKSEVSENQEDVVNESTKEVTIDMTDLKEESLRNEISEMKSMLEKEDVEFSDLEDTVETAQRVREEVGEVDDDEEIRPPVRRLRNRKVISSQSQEDHRPEEIAIVESNQSSISEDEVHSSHSEDDSDVLDYAFSNPDVDVPYKERQGDIEEDKNDSRSSTGRITRSKQPKIENSVRRISKDSSDDEFWDTIPGEDIDFKAASNKPAEKESEPVTDLIKKTTRSINITKKESIDTKEQKSRLNEGSSENGPAEIEHGPNESTSLKEKDTTIESTSISLIVSSDEDSEVDEMSSSSFEVTEDFFSDEDDSVELTSVKTRKNVNKVPARRSVSNQKSKSAETSIKKTPSVEPEHKLKSKQKPVLHNNISFDDDRFEQILKSPKKLSKRIKMKQADSPSPTSTHDISNHNLGDYEEDKLDFLEQNIKLHAPKSKSPEELNSKLSKKDKLLDSLSNILKPTNLTKLPGPAPISPIKKIPQKKQKQPVVKNLLDFSSVFDVGDGEFDANTVMQKTKKGDDASRPKKLAEEEPVIDIAQERSTSNEDILDEIDDNSKKVDTIEEIKESTPIETEVPEESALNRDELKMGLKDISANLHVDEHVVTESDVKELDLSNEKDISQRHETTHPQIQTSAKEEIVQIEDKESVSDKLEKFDDEKQENIEEYSQEENNLGILVDEVQENEKEITEEIKKLAVESSTPQLKQVDRVQNIDVKSTIENSHDNDNDKENKDESKKVKSLSWKPEVLAEAPNIFREHSLTTATPIKEIRSIPLASSNSNKSADFSKSNLETPSKRSLISSAKPRDIGHSSRLKSSPSNFPETSPLGQNSQTSRLSESSTTSKRSRDDLGVHDIEEETSKKIKLEKQNIADVIESSTPQRQFTQKIPDTSGMNSIKLSTGWREASFARLLDNLSNMETTSDYLHSLSNSKYELNDDYDGELTSFISNMPEDEEEMTLQQWIRSNAGNCRKLLEQVCFEMIASYRKECDRAIRVLEEMPEVDE</sequence>
<dbReference type="Proteomes" id="UP000837801">
    <property type="component" value="Unassembled WGS sequence"/>
</dbReference>
<dbReference type="EMBL" id="CAKXYY010000022">
    <property type="protein sequence ID" value="CAH2355128.1"/>
    <property type="molecule type" value="Genomic_DNA"/>
</dbReference>
<feature type="compositionally biased region" description="Polar residues" evidence="1">
    <location>
        <begin position="1019"/>
        <end position="1048"/>
    </location>
</feature>
<dbReference type="AlphaFoldDB" id="A0A9P0QUM8"/>
<dbReference type="SMART" id="SM00238">
    <property type="entry name" value="BIR"/>
    <property type="match status" value="2"/>
</dbReference>
<dbReference type="Pfam" id="PF00653">
    <property type="entry name" value="BIR"/>
    <property type="match status" value="2"/>
</dbReference>
<evidence type="ECO:0000256" key="1">
    <source>
        <dbReference type="SAM" id="MobiDB-lite"/>
    </source>
</evidence>
<feature type="compositionally biased region" description="Basic and acidic residues" evidence="1">
    <location>
        <begin position="466"/>
        <end position="483"/>
    </location>
</feature>
<feature type="compositionally biased region" description="Polar residues" evidence="1">
    <location>
        <begin position="980"/>
        <end position="1006"/>
    </location>
</feature>
<feature type="compositionally biased region" description="Acidic residues" evidence="1">
    <location>
        <begin position="397"/>
        <end position="409"/>
    </location>
</feature>
<evidence type="ECO:0000313" key="2">
    <source>
        <dbReference type="EMBL" id="CAH2355128.1"/>
    </source>
</evidence>
<feature type="compositionally biased region" description="Basic and acidic residues" evidence="1">
    <location>
        <begin position="383"/>
        <end position="396"/>
    </location>
</feature>
<feature type="region of interest" description="Disordered" evidence="1">
    <location>
        <begin position="207"/>
        <end position="231"/>
    </location>
</feature>
<dbReference type="PANTHER" id="PTHR10044">
    <property type="entry name" value="INHIBITOR OF APOPTOSIS"/>
    <property type="match status" value="1"/>
</dbReference>
<dbReference type="PANTHER" id="PTHR10044:SF139">
    <property type="entry name" value="DEATH-ASSOCIATED INHIBITOR OF APOPTOSIS 2"/>
    <property type="match status" value="1"/>
</dbReference>
<feature type="compositionally biased region" description="Basic and acidic residues" evidence="1">
    <location>
        <begin position="842"/>
        <end position="869"/>
    </location>
</feature>
<feature type="region of interest" description="Disordered" evidence="1">
    <location>
        <begin position="301"/>
        <end position="578"/>
    </location>
</feature>
<dbReference type="InterPro" id="IPR001370">
    <property type="entry name" value="BIR_rpt"/>
</dbReference>
<dbReference type="Gene3D" id="1.10.1170.10">
    <property type="entry name" value="Inhibitor Of Apoptosis Protein (2mihbC-IAP-1), Chain A"/>
    <property type="match status" value="2"/>
</dbReference>
<dbReference type="SUPFAM" id="SSF57924">
    <property type="entry name" value="Inhibitor of apoptosis (IAP) repeat"/>
    <property type="match status" value="2"/>
</dbReference>
<feature type="compositionally biased region" description="Acidic residues" evidence="1">
    <location>
        <begin position="511"/>
        <end position="523"/>
    </location>
</feature>
<feature type="compositionally biased region" description="Basic and acidic residues" evidence="1">
    <location>
        <begin position="1050"/>
        <end position="1060"/>
    </location>
</feature>
<accession>A0A9P0QUM8</accession>
<feature type="region of interest" description="Disordered" evidence="1">
    <location>
        <begin position="595"/>
        <end position="621"/>
    </location>
</feature>
<name>A0A9P0QUM8_9ASCO</name>
<dbReference type="PROSITE" id="PS50143">
    <property type="entry name" value="BIR_REPEAT_2"/>
    <property type="match status" value="2"/>
</dbReference>
<organism evidence="2 3">
    <name type="scientific">[Candida] railenensis</name>
    <dbReference type="NCBI Taxonomy" id="45579"/>
    <lineage>
        <taxon>Eukaryota</taxon>
        <taxon>Fungi</taxon>
        <taxon>Dikarya</taxon>
        <taxon>Ascomycota</taxon>
        <taxon>Saccharomycotina</taxon>
        <taxon>Pichiomycetes</taxon>
        <taxon>Debaryomycetaceae</taxon>
        <taxon>Kurtzmaniella</taxon>
    </lineage>
</organism>
<dbReference type="InterPro" id="IPR050784">
    <property type="entry name" value="IAP"/>
</dbReference>
<feature type="compositionally biased region" description="Basic and acidic residues" evidence="1">
    <location>
        <begin position="927"/>
        <end position="943"/>
    </location>
</feature>
<dbReference type="GO" id="GO:0005634">
    <property type="term" value="C:nucleus"/>
    <property type="evidence" value="ECO:0007669"/>
    <property type="project" value="TreeGrafter"/>
</dbReference>
<dbReference type="GO" id="GO:0051726">
    <property type="term" value="P:regulation of cell cycle"/>
    <property type="evidence" value="ECO:0007669"/>
    <property type="project" value="TreeGrafter"/>
</dbReference>
<dbReference type="CDD" id="cd00022">
    <property type="entry name" value="BIR"/>
    <property type="match status" value="1"/>
</dbReference>
<gene>
    <name evidence="2" type="ORF">CLIB1423_22S00364</name>
</gene>
<feature type="compositionally biased region" description="Basic and acidic residues" evidence="1">
    <location>
        <begin position="441"/>
        <end position="455"/>
    </location>
</feature>
<dbReference type="GO" id="GO:0005737">
    <property type="term" value="C:cytoplasm"/>
    <property type="evidence" value="ECO:0007669"/>
    <property type="project" value="TreeGrafter"/>
</dbReference>
<proteinExistence type="predicted"/>
<feature type="compositionally biased region" description="Polar residues" evidence="1">
    <location>
        <begin position="606"/>
        <end position="620"/>
    </location>
</feature>
<comment type="caution">
    <text evidence="2">The sequence shown here is derived from an EMBL/GenBank/DDBJ whole genome shotgun (WGS) entry which is preliminary data.</text>
</comment>
<feature type="compositionally biased region" description="Polar residues" evidence="1">
    <location>
        <begin position="542"/>
        <end position="557"/>
    </location>
</feature>
<feature type="region of interest" description="Disordered" evidence="1">
    <location>
        <begin position="814"/>
        <end position="877"/>
    </location>
</feature>
<evidence type="ECO:0008006" key="4">
    <source>
        <dbReference type="Google" id="ProtNLM"/>
    </source>
</evidence>